<dbReference type="STRING" id="39946.A2XAL6"/>
<evidence type="ECO:0000256" key="1">
    <source>
        <dbReference type="SAM" id="Coils"/>
    </source>
</evidence>
<evidence type="ECO:0000313" key="5">
    <source>
        <dbReference type="Proteomes" id="UP000007015"/>
    </source>
</evidence>
<dbReference type="PANTHER" id="PTHR45224">
    <property type="entry name" value="OS01G0527900 PROTEIN-RELATED"/>
    <property type="match status" value="1"/>
</dbReference>
<keyword evidence="5" id="KW-1185">Reference proteome</keyword>
<dbReference type="AlphaFoldDB" id="A2XAL6"/>
<feature type="region of interest" description="Disordered" evidence="2">
    <location>
        <begin position="219"/>
        <end position="278"/>
    </location>
</feature>
<reference evidence="4 5" key="1">
    <citation type="journal article" date="2005" name="PLoS Biol.">
        <title>The genomes of Oryza sativa: a history of duplications.</title>
        <authorList>
            <person name="Yu J."/>
            <person name="Wang J."/>
            <person name="Lin W."/>
            <person name="Li S."/>
            <person name="Li H."/>
            <person name="Zhou J."/>
            <person name="Ni P."/>
            <person name="Dong W."/>
            <person name="Hu S."/>
            <person name="Zeng C."/>
            <person name="Zhang J."/>
            <person name="Zhang Y."/>
            <person name="Li R."/>
            <person name="Xu Z."/>
            <person name="Li S."/>
            <person name="Li X."/>
            <person name="Zheng H."/>
            <person name="Cong L."/>
            <person name="Lin L."/>
            <person name="Yin J."/>
            <person name="Geng J."/>
            <person name="Li G."/>
            <person name="Shi J."/>
            <person name="Liu J."/>
            <person name="Lv H."/>
            <person name="Li J."/>
            <person name="Wang J."/>
            <person name="Deng Y."/>
            <person name="Ran L."/>
            <person name="Shi X."/>
            <person name="Wang X."/>
            <person name="Wu Q."/>
            <person name="Li C."/>
            <person name="Ren X."/>
            <person name="Wang J."/>
            <person name="Wang X."/>
            <person name="Li D."/>
            <person name="Liu D."/>
            <person name="Zhang X."/>
            <person name="Ji Z."/>
            <person name="Zhao W."/>
            <person name="Sun Y."/>
            <person name="Zhang Z."/>
            <person name="Bao J."/>
            <person name="Han Y."/>
            <person name="Dong L."/>
            <person name="Ji J."/>
            <person name="Chen P."/>
            <person name="Wu S."/>
            <person name="Liu J."/>
            <person name="Xiao Y."/>
            <person name="Bu D."/>
            <person name="Tan J."/>
            <person name="Yang L."/>
            <person name="Ye C."/>
            <person name="Zhang J."/>
            <person name="Xu J."/>
            <person name="Zhou Y."/>
            <person name="Yu Y."/>
            <person name="Zhang B."/>
            <person name="Zhuang S."/>
            <person name="Wei H."/>
            <person name="Liu B."/>
            <person name="Lei M."/>
            <person name="Yu H."/>
            <person name="Li Y."/>
            <person name="Xu H."/>
            <person name="Wei S."/>
            <person name="He X."/>
            <person name="Fang L."/>
            <person name="Zhang Z."/>
            <person name="Zhang Y."/>
            <person name="Huang X."/>
            <person name="Su Z."/>
            <person name="Tong W."/>
            <person name="Li J."/>
            <person name="Tong Z."/>
            <person name="Li S."/>
            <person name="Ye J."/>
            <person name="Wang L."/>
            <person name="Fang L."/>
            <person name="Lei T."/>
            <person name="Chen C."/>
            <person name="Chen H."/>
            <person name="Xu Z."/>
            <person name="Li H."/>
            <person name="Huang H."/>
            <person name="Zhang F."/>
            <person name="Xu H."/>
            <person name="Li N."/>
            <person name="Zhao C."/>
            <person name="Li S."/>
            <person name="Dong L."/>
            <person name="Huang Y."/>
            <person name="Li L."/>
            <person name="Xi Y."/>
            <person name="Qi Q."/>
            <person name="Li W."/>
            <person name="Zhang B."/>
            <person name="Hu W."/>
            <person name="Zhang Y."/>
            <person name="Tian X."/>
            <person name="Jiao Y."/>
            <person name="Liang X."/>
            <person name="Jin J."/>
            <person name="Gao L."/>
            <person name="Zheng W."/>
            <person name="Hao B."/>
            <person name="Liu S."/>
            <person name="Wang W."/>
            <person name="Yuan L."/>
            <person name="Cao M."/>
            <person name="McDermott J."/>
            <person name="Samudrala R."/>
            <person name="Wang J."/>
            <person name="Wong G.K."/>
            <person name="Yang H."/>
        </authorList>
    </citation>
    <scope>NUCLEOTIDE SEQUENCE [LARGE SCALE GENOMIC DNA]</scope>
    <source>
        <strain evidence="5">cv. 93-11</strain>
    </source>
</reference>
<evidence type="ECO:0000256" key="2">
    <source>
        <dbReference type="SAM" id="MobiDB-lite"/>
    </source>
</evidence>
<dbReference type="EMBL" id="CM000127">
    <property type="protein sequence ID" value="EAY87876.1"/>
    <property type="molecule type" value="Genomic_DNA"/>
</dbReference>
<dbReference type="HOGENOM" id="CLU_037597_1_0_1"/>
<dbReference type="Proteomes" id="UP000007015">
    <property type="component" value="Chromosome 2"/>
</dbReference>
<feature type="compositionally biased region" description="Polar residues" evidence="2">
    <location>
        <begin position="7"/>
        <end position="47"/>
    </location>
</feature>
<feature type="region of interest" description="Disordered" evidence="2">
    <location>
        <begin position="1"/>
        <end position="82"/>
    </location>
</feature>
<dbReference type="InterPro" id="IPR029466">
    <property type="entry name" value="NAM-associated_C"/>
</dbReference>
<dbReference type="Gene3D" id="1.10.10.60">
    <property type="entry name" value="Homeodomain-like"/>
    <property type="match status" value="1"/>
</dbReference>
<accession>A2XAL6</accession>
<dbReference type="Gramene" id="BGIOSGA009214-TA">
    <property type="protein sequence ID" value="BGIOSGA009214-PA"/>
    <property type="gene ID" value="BGIOSGA009214"/>
</dbReference>
<gene>
    <name evidence="4" type="ORF">OsI_09296</name>
</gene>
<feature type="compositionally biased region" description="Basic and acidic residues" evidence="2">
    <location>
        <begin position="247"/>
        <end position="258"/>
    </location>
</feature>
<sequence length="361" mass="41402">MEPFKGNFSNLLNQGSSSQATNSDAQNSPSTQFPTSYPQNFRPSFLQNFHPFGPPSNYQPYRHPPIFQGGQRQDYYGQPTPGSLEGFRLQENLVHSSNQAFGFAASRSQFVDPIKGNDKKSEQYWKAVAREFNSNMPSNGNKRNPKQCRTHWDNVKRDVTKFCGFYSKARTTFTSGYSDDMIMEKAREWYKKHNNQKPFTLEYMWKDLKDQPKWRRVLEESSHNKRNKISESGAYTSSSNQDTEEETERKEKRPEGQKAAKQRQKGKGAPSPLGDKPNQNMVLFHEAITTKAAALLKAAEATLIGAEAKKEKAIAKKEKARAEKYQMYLKLMEKDTSTFSEAKLKRHENVLDQLARELAKE</sequence>
<keyword evidence="1" id="KW-0175">Coiled coil</keyword>
<organism evidence="4 5">
    <name type="scientific">Oryza sativa subsp. indica</name>
    <name type="common">Rice</name>
    <dbReference type="NCBI Taxonomy" id="39946"/>
    <lineage>
        <taxon>Eukaryota</taxon>
        <taxon>Viridiplantae</taxon>
        <taxon>Streptophyta</taxon>
        <taxon>Embryophyta</taxon>
        <taxon>Tracheophyta</taxon>
        <taxon>Spermatophyta</taxon>
        <taxon>Magnoliopsida</taxon>
        <taxon>Liliopsida</taxon>
        <taxon>Poales</taxon>
        <taxon>Poaceae</taxon>
        <taxon>BOP clade</taxon>
        <taxon>Oryzoideae</taxon>
        <taxon>Oryzeae</taxon>
        <taxon>Oryzinae</taxon>
        <taxon>Oryza</taxon>
        <taxon>Oryza sativa</taxon>
    </lineage>
</organism>
<dbReference type="OMA" id="HPYMPYG"/>
<dbReference type="Pfam" id="PF14303">
    <property type="entry name" value="NAM-associated"/>
    <property type="match status" value="1"/>
</dbReference>
<feature type="domain" description="No apical meristem-associated C-terminal" evidence="3">
    <location>
        <begin position="197"/>
        <end position="342"/>
    </location>
</feature>
<feature type="coiled-coil region" evidence="1">
    <location>
        <begin position="296"/>
        <end position="357"/>
    </location>
</feature>
<evidence type="ECO:0000313" key="4">
    <source>
        <dbReference type="EMBL" id="EAY87876.1"/>
    </source>
</evidence>
<name>A2XAL6_ORYSI</name>
<dbReference type="PANTHER" id="PTHR45224:SF16">
    <property type="entry name" value="OS01G0527900 PROTEIN"/>
    <property type="match status" value="1"/>
</dbReference>
<evidence type="ECO:0000259" key="3">
    <source>
        <dbReference type="Pfam" id="PF14303"/>
    </source>
</evidence>
<protein>
    <recommendedName>
        <fullName evidence="3">No apical meristem-associated C-terminal domain-containing protein</fullName>
    </recommendedName>
</protein>
<proteinExistence type="predicted"/>